<dbReference type="EMBL" id="KV744984">
    <property type="protein sequence ID" value="OCK79865.1"/>
    <property type="molecule type" value="Genomic_DNA"/>
</dbReference>
<sequence>MRFLLKPWKDIMPNQRLHLDLSWTVSSCKGLSFSLTFCIIFIITIFYFPIPDSAPKVGRRAITYMAKTTRY</sequence>
<gene>
    <name evidence="2" type="ORF">K432DRAFT_57199</name>
</gene>
<keyword evidence="1" id="KW-1133">Transmembrane helix</keyword>
<name>A0A8E2JEN5_9PEZI</name>
<keyword evidence="1" id="KW-0812">Transmembrane</keyword>
<proteinExistence type="predicted"/>
<evidence type="ECO:0000313" key="3">
    <source>
        <dbReference type="Proteomes" id="UP000250266"/>
    </source>
</evidence>
<keyword evidence="1" id="KW-0472">Membrane</keyword>
<dbReference type="AlphaFoldDB" id="A0A8E2JEN5"/>
<reference evidence="2 3" key="1">
    <citation type="journal article" date="2016" name="Nat. Commun.">
        <title>Ectomycorrhizal ecology is imprinted in the genome of the dominant symbiotic fungus Cenococcum geophilum.</title>
        <authorList>
            <consortium name="DOE Joint Genome Institute"/>
            <person name="Peter M."/>
            <person name="Kohler A."/>
            <person name="Ohm R.A."/>
            <person name="Kuo A."/>
            <person name="Krutzmann J."/>
            <person name="Morin E."/>
            <person name="Arend M."/>
            <person name="Barry K.W."/>
            <person name="Binder M."/>
            <person name="Choi C."/>
            <person name="Clum A."/>
            <person name="Copeland A."/>
            <person name="Grisel N."/>
            <person name="Haridas S."/>
            <person name="Kipfer T."/>
            <person name="LaButti K."/>
            <person name="Lindquist E."/>
            <person name="Lipzen A."/>
            <person name="Maire R."/>
            <person name="Meier B."/>
            <person name="Mihaltcheva S."/>
            <person name="Molinier V."/>
            <person name="Murat C."/>
            <person name="Poggeler S."/>
            <person name="Quandt C.A."/>
            <person name="Sperisen C."/>
            <person name="Tritt A."/>
            <person name="Tisserant E."/>
            <person name="Crous P.W."/>
            <person name="Henrissat B."/>
            <person name="Nehls U."/>
            <person name="Egli S."/>
            <person name="Spatafora J.W."/>
            <person name="Grigoriev I.V."/>
            <person name="Martin F.M."/>
        </authorList>
    </citation>
    <scope>NUCLEOTIDE SEQUENCE [LARGE SCALE GENOMIC DNA]</scope>
    <source>
        <strain evidence="2 3">CBS 459.81</strain>
    </source>
</reference>
<organism evidence="2 3">
    <name type="scientific">Lepidopterella palustris CBS 459.81</name>
    <dbReference type="NCBI Taxonomy" id="1314670"/>
    <lineage>
        <taxon>Eukaryota</taxon>
        <taxon>Fungi</taxon>
        <taxon>Dikarya</taxon>
        <taxon>Ascomycota</taxon>
        <taxon>Pezizomycotina</taxon>
        <taxon>Dothideomycetes</taxon>
        <taxon>Pleosporomycetidae</taxon>
        <taxon>Mytilinidiales</taxon>
        <taxon>Argynnaceae</taxon>
        <taxon>Lepidopterella</taxon>
    </lineage>
</organism>
<protein>
    <submittedName>
        <fullName evidence="2">Uncharacterized protein</fullName>
    </submittedName>
</protein>
<evidence type="ECO:0000256" key="1">
    <source>
        <dbReference type="SAM" id="Phobius"/>
    </source>
</evidence>
<evidence type="ECO:0000313" key="2">
    <source>
        <dbReference type="EMBL" id="OCK79865.1"/>
    </source>
</evidence>
<accession>A0A8E2JEN5</accession>
<feature type="transmembrane region" description="Helical" evidence="1">
    <location>
        <begin position="31"/>
        <end position="50"/>
    </location>
</feature>
<dbReference type="Proteomes" id="UP000250266">
    <property type="component" value="Unassembled WGS sequence"/>
</dbReference>
<keyword evidence="3" id="KW-1185">Reference proteome</keyword>